<comment type="caution">
    <text evidence="1">The sequence shown here is derived from an EMBL/GenBank/DDBJ whole genome shotgun (WGS) entry which is preliminary data.</text>
</comment>
<keyword evidence="2" id="KW-1185">Reference proteome</keyword>
<gene>
    <name evidence="1" type="ORF">IWQ60_003690</name>
</gene>
<dbReference type="AlphaFoldDB" id="A0A9W8AF46"/>
<organism evidence="1 2">
    <name type="scientific">Tieghemiomyces parasiticus</name>
    <dbReference type="NCBI Taxonomy" id="78921"/>
    <lineage>
        <taxon>Eukaryota</taxon>
        <taxon>Fungi</taxon>
        <taxon>Fungi incertae sedis</taxon>
        <taxon>Zoopagomycota</taxon>
        <taxon>Kickxellomycotina</taxon>
        <taxon>Dimargaritomycetes</taxon>
        <taxon>Dimargaritales</taxon>
        <taxon>Dimargaritaceae</taxon>
        <taxon>Tieghemiomyces</taxon>
    </lineage>
</organism>
<dbReference type="EMBL" id="JANBPT010000162">
    <property type="protein sequence ID" value="KAJ1926574.1"/>
    <property type="molecule type" value="Genomic_DNA"/>
</dbReference>
<dbReference type="Proteomes" id="UP001150569">
    <property type="component" value="Unassembled WGS sequence"/>
</dbReference>
<sequence length="92" mass="10514">MPRQELLRVQDHLILCNAYIDEIYQEDNILILKEYTACKLSFRDIMYKGTTANQALIASDIDVLNKLRDFPTCPPSIYGVVNTLFQSSLVST</sequence>
<proteinExistence type="predicted"/>
<name>A0A9W8AF46_9FUNG</name>
<protein>
    <submittedName>
        <fullName evidence="1">Uncharacterized protein</fullName>
    </submittedName>
</protein>
<evidence type="ECO:0000313" key="1">
    <source>
        <dbReference type="EMBL" id="KAJ1926574.1"/>
    </source>
</evidence>
<evidence type="ECO:0000313" key="2">
    <source>
        <dbReference type="Proteomes" id="UP001150569"/>
    </source>
</evidence>
<accession>A0A9W8AF46</accession>
<reference evidence="1" key="1">
    <citation type="submission" date="2022-07" db="EMBL/GenBank/DDBJ databases">
        <title>Phylogenomic reconstructions and comparative analyses of Kickxellomycotina fungi.</title>
        <authorList>
            <person name="Reynolds N.K."/>
            <person name="Stajich J.E."/>
            <person name="Barry K."/>
            <person name="Grigoriev I.V."/>
            <person name="Crous P."/>
            <person name="Smith M.E."/>
        </authorList>
    </citation>
    <scope>NUCLEOTIDE SEQUENCE</scope>
    <source>
        <strain evidence="1">RSA 861</strain>
    </source>
</reference>